<sequence length="379" mass="41844">MQDQLIQNLKRLVQINSVNPDLSSAGQGEREIAEFVCHHFQNLGIPSVVHTIKNDRCNTTAVLTGENPDNVLLMNGHLDTVGTEGMDNPFVLRRDGDKLFGRGTYDMLGGCAVQMGLATYFSRYPCPVTLAFTFVADEENLSMGMEHLVEHFIPTLSAKPMLGIFMEPTEEQIGISHKGFAWFEIEIEGVAAHGSRPEEGVNAIFPLSYVLKELEIINQELSEEKPDPYLGHSSLHPGLISGGTSQSVIASHAKLNWERRILPGESQRKLDTELQRVISVATNVPGNHQVTGRKIFSRPSNEVEKNKMIFKLKKISGDKEYSGMSYWADSALSTQSGIPSILFGPAGHGAHAIDEWVSADSLINTYEIIKNFILALNNK</sequence>
<evidence type="ECO:0000256" key="2">
    <source>
        <dbReference type="ARBA" id="ARBA00022723"/>
    </source>
</evidence>
<dbReference type="InterPro" id="IPR050072">
    <property type="entry name" value="Peptidase_M20A"/>
</dbReference>
<dbReference type="PROSITE" id="PS00758">
    <property type="entry name" value="ARGE_DAPE_CPG2_1"/>
    <property type="match status" value="1"/>
</dbReference>
<dbReference type="InterPro" id="IPR036264">
    <property type="entry name" value="Bact_exopeptidase_dim_dom"/>
</dbReference>
<reference evidence="6" key="1">
    <citation type="submission" date="2018-05" db="EMBL/GenBank/DDBJ databases">
        <authorList>
            <person name="Lanie J.A."/>
            <person name="Ng W.-L."/>
            <person name="Kazmierczak K.M."/>
            <person name="Andrzejewski T.M."/>
            <person name="Davidsen T.M."/>
            <person name="Wayne K.J."/>
            <person name="Tettelin H."/>
            <person name="Glass J.I."/>
            <person name="Rusch D."/>
            <person name="Podicherti R."/>
            <person name="Tsui H.-C.T."/>
            <person name="Winkler M.E."/>
        </authorList>
    </citation>
    <scope>NUCLEOTIDE SEQUENCE</scope>
</reference>
<dbReference type="InterPro" id="IPR011650">
    <property type="entry name" value="Peptidase_M20_dimer"/>
</dbReference>
<dbReference type="Gene3D" id="3.40.630.10">
    <property type="entry name" value="Zn peptidases"/>
    <property type="match status" value="2"/>
</dbReference>
<dbReference type="GO" id="GO:0046872">
    <property type="term" value="F:metal ion binding"/>
    <property type="evidence" value="ECO:0007669"/>
    <property type="project" value="UniProtKB-KW"/>
</dbReference>
<dbReference type="InterPro" id="IPR002933">
    <property type="entry name" value="Peptidase_M20"/>
</dbReference>
<name>A0A382CG49_9ZZZZ</name>
<gene>
    <name evidence="6" type="ORF">METZ01_LOCUS178032</name>
</gene>
<evidence type="ECO:0000256" key="1">
    <source>
        <dbReference type="ARBA" id="ARBA00001947"/>
    </source>
</evidence>
<evidence type="ECO:0000313" key="6">
    <source>
        <dbReference type="EMBL" id="SVB25178.1"/>
    </source>
</evidence>
<protein>
    <recommendedName>
        <fullName evidence="5">Peptidase M20 dimerisation domain-containing protein</fullName>
    </recommendedName>
</protein>
<evidence type="ECO:0000259" key="5">
    <source>
        <dbReference type="Pfam" id="PF07687"/>
    </source>
</evidence>
<dbReference type="PANTHER" id="PTHR43808">
    <property type="entry name" value="ACETYLORNITHINE DEACETYLASE"/>
    <property type="match status" value="1"/>
</dbReference>
<dbReference type="InterPro" id="IPR001261">
    <property type="entry name" value="ArgE/DapE_CS"/>
</dbReference>
<proteinExistence type="predicted"/>
<dbReference type="SUPFAM" id="SSF53187">
    <property type="entry name" value="Zn-dependent exopeptidases"/>
    <property type="match status" value="1"/>
</dbReference>
<dbReference type="Pfam" id="PF01546">
    <property type="entry name" value="Peptidase_M20"/>
    <property type="match status" value="1"/>
</dbReference>
<evidence type="ECO:0000256" key="4">
    <source>
        <dbReference type="ARBA" id="ARBA00022833"/>
    </source>
</evidence>
<feature type="domain" description="Peptidase M20 dimerisation" evidence="5">
    <location>
        <begin position="175"/>
        <end position="279"/>
    </location>
</feature>
<dbReference type="SUPFAM" id="SSF55031">
    <property type="entry name" value="Bacterial exopeptidase dimerisation domain"/>
    <property type="match status" value="1"/>
</dbReference>
<keyword evidence="4" id="KW-0862">Zinc</keyword>
<dbReference type="EMBL" id="UINC01034398">
    <property type="protein sequence ID" value="SVB25178.1"/>
    <property type="molecule type" value="Genomic_DNA"/>
</dbReference>
<accession>A0A382CG49</accession>
<keyword evidence="2" id="KW-0479">Metal-binding</keyword>
<dbReference type="Gene3D" id="3.30.70.360">
    <property type="match status" value="1"/>
</dbReference>
<dbReference type="AlphaFoldDB" id="A0A382CG49"/>
<dbReference type="GO" id="GO:0016787">
    <property type="term" value="F:hydrolase activity"/>
    <property type="evidence" value="ECO:0007669"/>
    <property type="project" value="UniProtKB-KW"/>
</dbReference>
<organism evidence="6">
    <name type="scientific">marine metagenome</name>
    <dbReference type="NCBI Taxonomy" id="408172"/>
    <lineage>
        <taxon>unclassified sequences</taxon>
        <taxon>metagenomes</taxon>
        <taxon>ecological metagenomes</taxon>
    </lineage>
</organism>
<dbReference type="Pfam" id="PF07687">
    <property type="entry name" value="M20_dimer"/>
    <property type="match status" value="1"/>
</dbReference>
<keyword evidence="3" id="KW-0378">Hydrolase</keyword>
<comment type="cofactor">
    <cofactor evidence="1">
        <name>Zn(2+)</name>
        <dbReference type="ChEBI" id="CHEBI:29105"/>
    </cofactor>
</comment>
<evidence type="ECO:0000256" key="3">
    <source>
        <dbReference type="ARBA" id="ARBA00022801"/>
    </source>
</evidence>